<dbReference type="GeneID" id="11534768"/>
<dbReference type="PANTHER" id="PTHR47260:SF1">
    <property type="entry name" value="UPF0644 PROTEIN PB2B4.06"/>
    <property type="match status" value="1"/>
</dbReference>
<sequence>MFRRSVGQLFKRTYTQTKFVTNAPRRRWIPYTVFGVSFFSGWLLTQHMTYTDLVAYWRYDKLPSDSEEVNKYKLNLTNRLMNLDVVKGLEAKGYHEVFPVQYKENSSSVANSNKDTTEGKKLISDTLSVPGAIAIPPKFYYDPKTKETIGIYHLGMKLTGYPFLIHGGILATVIEDQMRESVKLIKNKVPKGIKDITVSYKLPTLANQFVVVRTTKVEEFGNNIKLSIEMLDQTGERKLVSARGTFST</sequence>
<dbReference type="Gene3D" id="3.10.129.10">
    <property type="entry name" value="Hotdog Thioesterase"/>
    <property type="match status" value="1"/>
</dbReference>
<dbReference type="OrthoDB" id="506431at2759"/>
<dbReference type="PANTHER" id="PTHR47260">
    <property type="entry name" value="UPF0644 PROTEIN PB2B4.06"/>
    <property type="match status" value="1"/>
</dbReference>
<dbReference type="SUPFAM" id="SSF54637">
    <property type="entry name" value="Thioesterase/thiol ester dehydrase-isomerase"/>
    <property type="match status" value="1"/>
</dbReference>
<dbReference type="AlphaFoldDB" id="G8BQ97"/>
<dbReference type="HOGENOM" id="CLU_052827_1_1_1"/>
<dbReference type="OMA" id="IYHLGMK"/>
<evidence type="ECO:0000313" key="2">
    <source>
        <dbReference type="Proteomes" id="UP000005666"/>
    </source>
</evidence>
<reference evidence="1 2" key="1">
    <citation type="journal article" date="2011" name="Proc. Natl. Acad. Sci. U.S.A.">
        <title>Evolutionary erosion of yeast sex chromosomes by mating-type switching accidents.</title>
        <authorList>
            <person name="Gordon J.L."/>
            <person name="Armisen D."/>
            <person name="Proux-Wera E."/>
            <person name="Oheigeartaigh S.S."/>
            <person name="Byrne K.P."/>
            <person name="Wolfe K.H."/>
        </authorList>
    </citation>
    <scope>NUCLEOTIDE SEQUENCE [LARGE SCALE GENOMIC DNA]</scope>
    <source>
        <strain evidence="2">ATCC 24235 / CBS 4417 / NBRC 1672 / NRRL Y-8282 / UCD 70-5</strain>
    </source>
</reference>
<organism evidence="1 2">
    <name type="scientific">Tetrapisispora phaffii (strain ATCC 24235 / CBS 4417 / NBRC 1672 / NRRL Y-8282 / UCD 70-5)</name>
    <name type="common">Yeast</name>
    <name type="synonym">Fabospora phaffii</name>
    <dbReference type="NCBI Taxonomy" id="1071381"/>
    <lineage>
        <taxon>Eukaryota</taxon>
        <taxon>Fungi</taxon>
        <taxon>Dikarya</taxon>
        <taxon>Ascomycota</taxon>
        <taxon>Saccharomycotina</taxon>
        <taxon>Saccharomycetes</taxon>
        <taxon>Saccharomycetales</taxon>
        <taxon>Saccharomycetaceae</taxon>
        <taxon>Tetrapisispora</taxon>
    </lineage>
</organism>
<evidence type="ECO:0000313" key="1">
    <source>
        <dbReference type="EMBL" id="CCE61694.1"/>
    </source>
</evidence>
<dbReference type="EMBL" id="HE612857">
    <property type="protein sequence ID" value="CCE61694.1"/>
    <property type="molecule type" value="Genomic_DNA"/>
</dbReference>
<evidence type="ECO:0008006" key="3">
    <source>
        <dbReference type="Google" id="ProtNLM"/>
    </source>
</evidence>
<dbReference type="eggNOG" id="KOG4781">
    <property type="taxonomic scope" value="Eukaryota"/>
</dbReference>
<protein>
    <recommendedName>
        <fullName evidence="3">Thioesterase domain-containing protein</fullName>
    </recommendedName>
</protein>
<dbReference type="KEGG" id="tpf:TPHA_0B00220"/>
<dbReference type="InterPro" id="IPR029069">
    <property type="entry name" value="HotDog_dom_sf"/>
</dbReference>
<dbReference type="Proteomes" id="UP000005666">
    <property type="component" value="Chromosome 2"/>
</dbReference>
<dbReference type="RefSeq" id="XP_003684128.1">
    <property type="nucleotide sequence ID" value="XM_003684080.1"/>
</dbReference>
<proteinExistence type="predicted"/>
<gene>
    <name evidence="1" type="primary">TPHA0B00220</name>
    <name evidence="1" type="ordered locus">TPHA_0B00220</name>
</gene>
<name>G8BQ97_TETPH</name>
<keyword evidence="2" id="KW-1185">Reference proteome</keyword>
<accession>G8BQ97</accession>
<dbReference type="InterPro" id="IPR052061">
    <property type="entry name" value="PTE-AB_protein"/>
</dbReference>